<dbReference type="GO" id="GO:0008168">
    <property type="term" value="F:methyltransferase activity"/>
    <property type="evidence" value="ECO:0007669"/>
    <property type="project" value="UniProtKB-KW"/>
</dbReference>
<sequence>MTRVSVHPALAWGLVGAQFALLIALAVAPRGDLWARTPVVVGIALALVGAGVVVGVAAGITLGRALTPSPIPREGSQLVTAGVYRLVRHPLYSGLVLLGAGLFIIGASWWHAAFFVALFVLLSIKARLEERMLAARFPEYADYASRTGRIVPGVGRVRG</sequence>
<keyword evidence="4 5" id="KW-0472">Membrane</keyword>
<dbReference type="PANTHER" id="PTHR43847">
    <property type="entry name" value="BLL3993 PROTEIN"/>
    <property type="match status" value="1"/>
</dbReference>
<dbReference type="Gene3D" id="1.20.120.1630">
    <property type="match status" value="1"/>
</dbReference>
<proteinExistence type="predicted"/>
<keyword evidence="6" id="KW-0808">Transferase</keyword>
<organism evidence="6 7">
    <name type="scientific">Microcella alkaliphila</name>
    <dbReference type="NCBI Taxonomy" id="279828"/>
    <lineage>
        <taxon>Bacteria</taxon>
        <taxon>Bacillati</taxon>
        <taxon>Actinomycetota</taxon>
        <taxon>Actinomycetes</taxon>
        <taxon>Micrococcales</taxon>
        <taxon>Microbacteriaceae</taxon>
        <taxon>Microcella</taxon>
    </lineage>
</organism>
<accession>A0A0U4WSB4</accession>
<dbReference type="Pfam" id="PF04191">
    <property type="entry name" value="PEMT"/>
    <property type="match status" value="1"/>
</dbReference>
<dbReference type="OrthoDB" id="941586at2"/>
<protein>
    <submittedName>
        <fullName evidence="6">Isoprenylcysteine carboxyl methyltransferase</fullName>
    </submittedName>
</protein>
<dbReference type="PANTHER" id="PTHR43847:SF1">
    <property type="entry name" value="BLL3993 PROTEIN"/>
    <property type="match status" value="1"/>
</dbReference>
<dbReference type="GO" id="GO:0012505">
    <property type="term" value="C:endomembrane system"/>
    <property type="evidence" value="ECO:0007669"/>
    <property type="project" value="UniProtKB-SubCell"/>
</dbReference>
<comment type="subcellular location">
    <subcellularLocation>
        <location evidence="1">Endomembrane system</location>
        <topology evidence="1">Multi-pass membrane protein</topology>
    </subcellularLocation>
</comment>
<name>A0A0U4WSB4_9MICO</name>
<dbReference type="Proteomes" id="UP000218965">
    <property type="component" value="Chromosome"/>
</dbReference>
<evidence type="ECO:0000256" key="5">
    <source>
        <dbReference type="SAM" id="Phobius"/>
    </source>
</evidence>
<dbReference type="GO" id="GO:0032259">
    <property type="term" value="P:methylation"/>
    <property type="evidence" value="ECO:0007669"/>
    <property type="project" value="UniProtKB-KW"/>
</dbReference>
<dbReference type="InterPro" id="IPR007318">
    <property type="entry name" value="Phopholipid_MeTrfase"/>
</dbReference>
<reference evidence="6 7" key="2">
    <citation type="submission" date="2016-01" db="EMBL/GenBank/DDBJ databases">
        <title>Microcella alkaliphila JAM AC0309 whole genome shotgun sequence.</title>
        <authorList>
            <person name="Kurata A."/>
            <person name="Hirose Y."/>
            <person name="Kishimoto N."/>
            <person name="Kobayashi T."/>
        </authorList>
    </citation>
    <scope>NUCLEOTIDE SEQUENCE [LARGE SCALE GENOMIC DNA]</scope>
    <source>
        <strain evidence="6 7">JAM AC0309</strain>
    </source>
</reference>
<feature type="transmembrane region" description="Helical" evidence="5">
    <location>
        <begin position="95"/>
        <end position="122"/>
    </location>
</feature>
<dbReference type="InterPro" id="IPR052527">
    <property type="entry name" value="Metal_cation-efflux_comp"/>
</dbReference>
<feature type="transmembrane region" description="Helical" evidence="5">
    <location>
        <begin position="39"/>
        <end position="62"/>
    </location>
</feature>
<evidence type="ECO:0000256" key="2">
    <source>
        <dbReference type="ARBA" id="ARBA00022692"/>
    </source>
</evidence>
<evidence type="ECO:0000256" key="1">
    <source>
        <dbReference type="ARBA" id="ARBA00004127"/>
    </source>
</evidence>
<evidence type="ECO:0000313" key="7">
    <source>
        <dbReference type="Proteomes" id="UP000218965"/>
    </source>
</evidence>
<keyword evidence="6" id="KW-0489">Methyltransferase</keyword>
<evidence type="ECO:0000313" key="6">
    <source>
        <dbReference type="EMBL" id="BAU30888.1"/>
    </source>
</evidence>
<evidence type="ECO:0000256" key="4">
    <source>
        <dbReference type="ARBA" id="ARBA00023136"/>
    </source>
</evidence>
<dbReference type="AlphaFoldDB" id="A0A0U4WSB4"/>
<evidence type="ECO:0000256" key="3">
    <source>
        <dbReference type="ARBA" id="ARBA00022989"/>
    </source>
</evidence>
<reference evidence="7" key="1">
    <citation type="submission" date="2015-12" db="EMBL/GenBank/DDBJ databases">
        <authorList>
            <person name="Shamseldin A."/>
            <person name="Moawad H."/>
            <person name="Abd El-Rahim W.M."/>
            <person name="Sadowsky M.J."/>
        </authorList>
    </citation>
    <scope>NUCLEOTIDE SEQUENCE [LARGE SCALE GENOMIC DNA]</scope>
    <source>
        <strain evidence="7">JAM AC0309</strain>
    </source>
</reference>
<dbReference type="RefSeq" id="WP_096419750.1">
    <property type="nucleotide sequence ID" value="NZ_AP017315.1"/>
</dbReference>
<gene>
    <name evidence="6" type="ORF">MalAC0309_0009</name>
</gene>
<dbReference type="KEGG" id="malk:MalAC0309_0009"/>
<dbReference type="EMBL" id="AP017315">
    <property type="protein sequence ID" value="BAU30888.1"/>
    <property type="molecule type" value="Genomic_DNA"/>
</dbReference>
<keyword evidence="2 5" id="KW-0812">Transmembrane</keyword>
<keyword evidence="3 5" id="KW-1133">Transmembrane helix</keyword>
<feature type="transmembrane region" description="Helical" evidence="5">
    <location>
        <begin position="6"/>
        <end position="27"/>
    </location>
</feature>